<name>A0A074ZSB9_OPIVI</name>
<dbReference type="AlphaFoldDB" id="A0A074ZSB9"/>
<gene>
    <name evidence="1" type="ORF">T265_04501</name>
</gene>
<protein>
    <submittedName>
        <fullName evidence="1">Uncharacterized protein</fullName>
    </submittedName>
</protein>
<evidence type="ECO:0000313" key="1">
    <source>
        <dbReference type="EMBL" id="KER28712.1"/>
    </source>
</evidence>
<evidence type="ECO:0000313" key="2">
    <source>
        <dbReference type="Proteomes" id="UP000054324"/>
    </source>
</evidence>
<accession>A0A074ZSB9</accession>
<sequence length="252" mass="28731">MQSQLGIPKSPHTTNSILSLTARIQHNTNRPHVAGLRIPFLTCFRKNNRSLSGWTWNTLYTIQHLDYSECLDLIICPNTTELWQFYKPSSITDQTEIYGLGIGCLGCTDDHLSRRHGSDERRGCMTEFAECRISVHAIKPYHLLYLLATGKLSLNTNSMFVRFFCPPFQFLQEVFDDTHFTMEEENNGNLAFLDALLTCLPKNPTNSGLQKGDAYGLNSELASHPSRFSKTNLHLDTFQKIETYFNTVEPKT</sequence>
<organism evidence="1 2">
    <name type="scientific">Opisthorchis viverrini</name>
    <name type="common">Southeast Asian liver fluke</name>
    <dbReference type="NCBI Taxonomy" id="6198"/>
    <lineage>
        <taxon>Eukaryota</taxon>
        <taxon>Metazoa</taxon>
        <taxon>Spiralia</taxon>
        <taxon>Lophotrochozoa</taxon>
        <taxon>Platyhelminthes</taxon>
        <taxon>Trematoda</taxon>
        <taxon>Digenea</taxon>
        <taxon>Opisthorchiida</taxon>
        <taxon>Opisthorchiata</taxon>
        <taxon>Opisthorchiidae</taxon>
        <taxon>Opisthorchis</taxon>
    </lineage>
</organism>
<reference evidence="1 2" key="1">
    <citation type="submission" date="2013-11" db="EMBL/GenBank/DDBJ databases">
        <title>Opisthorchis viverrini - life in the bile duct.</title>
        <authorList>
            <person name="Young N.D."/>
            <person name="Nagarajan N."/>
            <person name="Lin S.J."/>
            <person name="Korhonen P.K."/>
            <person name="Jex A.R."/>
            <person name="Hall R.S."/>
            <person name="Safavi-Hemami H."/>
            <person name="Kaewkong W."/>
            <person name="Bertrand D."/>
            <person name="Gao S."/>
            <person name="Seet Q."/>
            <person name="Wongkham S."/>
            <person name="Teh B.T."/>
            <person name="Wongkham C."/>
            <person name="Intapan P.M."/>
            <person name="Maleewong W."/>
            <person name="Yang X."/>
            <person name="Hu M."/>
            <person name="Wang Z."/>
            <person name="Hofmann A."/>
            <person name="Sternberg P.W."/>
            <person name="Tan P."/>
            <person name="Wang J."/>
            <person name="Gasser R.B."/>
        </authorList>
    </citation>
    <scope>NUCLEOTIDE SEQUENCE [LARGE SCALE GENOMIC DNA]</scope>
</reference>
<dbReference type="GeneID" id="20318683"/>
<dbReference type="KEGG" id="ovi:T265_04501"/>
<dbReference type="Proteomes" id="UP000054324">
    <property type="component" value="Unassembled WGS sequence"/>
</dbReference>
<dbReference type="EMBL" id="KL596693">
    <property type="protein sequence ID" value="KER28712.1"/>
    <property type="molecule type" value="Genomic_DNA"/>
</dbReference>
<dbReference type="CTD" id="20318683"/>
<dbReference type="RefSeq" id="XP_009167520.1">
    <property type="nucleotide sequence ID" value="XM_009169256.1"/>
</dbReference>
<keyword evidence="2" id="KW-1185">Reference proteome</keyword>
<proteinExistence type="predicted"/>